<accession>A0A1H3E2L3</accession>
<dbReference type="InterPro" id="IPR017925">
    <property type="entry name" value="DHFR_CS"/>
</dbReference>
<sequence length="162" mass="19205">MISFIFAMDNNRLIGKDNDLPWHIPNDFKFFKTKTMHSTIIMGRKTFESLDGPLPKREHIIITKDENYEAGDCTVVHSVDEIRAITSGDPEKEWFVIGGTVLFESMLEDVDRMYVTHIDHSFQGDTYFPEIDWSRWELTDKEKGMRDEKNPYDYFFCIYDRK</sequence>
<evidence type="ECO:0000313" key="11">
    <source>
        <dbReference type="Proteomes" id="UP000198647"/>
    </source>
</evidence>
<keyword evidence="4 7" id="KW-0554">One-carbon metabolism</keyword>
<gene>
    <name evidence="10" type="ORF">SAMN04488081_1220</name>
</gene>
<keyword evidence="6 7" id="KW-0560">Oxidoreductase</keyword>
<dbReference type="Proteomes" id="UP000198647">
    <property type="component" value="Unassembled WGS sequence"/>
</dbReference>
<organism evidence="10 11">
    <name type="scientific">Salimicrobium album</name>
    <dbReference type="NCBI Taxonomy" id="50717"/>
    <lineage>
        <taxon>Bacteria</taxon>
        <taxon>Bacillati</taxon>
        <taxon>Bacillota</taxon>
        <taxon>Bacilli</taxon>
        <taxon>Bacillales</taxon>
        <taxon>Bacillaceae</taxon>
        <taxon>Salimicrobium</taxon>
    </lineage>
</organism>
<evidence type="ECO:0000259" key="9">
    <source>
        <dbReference type="PROSITE" id="PS51330"/>
    </source>
</evidence>
<dbReference type="PROSITE" id="PS51330">
    <property type="entry name" value="DHFR_2"/>
    <property type="match status" value="1"/>
</dbReference>
<dbReference type="InterPro" id="IPR001796">
    <property type="entry name" value="DHFR_dom"/>
</dbReference>
<keyword evidence="5 7" id="KW-0521">NADP</keyword>
<protein>
    <recommendedName>
        <fullName evidence="3 7">Dihydrofolate reductase</fullName>
        <ecNumber evidence="3 7">1.5.1.3</ecNumber>
    </recommendedName>
</protein>
<dbReference type="PANTHER" id="PTHR48069">
    <property type="entry name" value="DIHYDROFOLATE REDUCTASE"/>
    <property type="match status" value="1"/>
</dbReference>
<dbReference type="Gene3D" id="3.40.430.10">
    <property type="entry name" value="Dihydrofolate Reductase, subunit A"/>
    <property type="match status" value="1"/>
</dbReference>
<dbReference type="EMBL" id="FNOS01000002">
    <property type="protein sequence ID" value="SDX72962.1"/>
    <property type="molecule type" value="Genomic_DNA"/>
</dbReference>
<proteinExistence type="inferred from homology"/>
<dbReference type="PIRSF" id="PIRSF000194">
    <property type="entry name" value="DHFR"/>
    <property type="match status" value="1"/>
</dbReference>
<evidence type="ECO:0000256" key="5">
    <source>
        <dbReference type="ARBA" id="ARBA00022857"/>
    </source>
</evidence>
<evidence type="ECO:0000256" key="3">
    <source>
        <dbReference type="ARBA" id="ARBA00012856"/>
    </source>
</evidence>
<comment type="pathway">
    <text evidence="1 7">Cofactor biosynthesis; tetrahydrofolate biosynthesis; 5,6,7,8-tetrahydrofolate from 7,8-dihydrofolate: step 1/1.</text>
</comment>
<dbReference type="InterPro" id="IPR024072">
    <property type="entry name" value="DHFR-like_dom_sf"/>
</dbReference>
<dbReference type="PROSITE" id="PS00075">
    <property type="entry name" value="DHFR_1"/>
    <property type="match status" value="1"/>
</dbReference>
<dbReference type="SUPFAM" id="SSF53597">
    <property type="entry name" value="Dihydrofolate reductase-like"/>
    <property type="match status" value="1"/>
</dbReference>
<dbReference type="CDD" id="cd00209">
    <property type="entry name" value="DHFR"/>
    <property type="match status" value="1"/>
</dbReference>
<keyword evidence="11" id="KW-1185">Reference proteome</keyword>
<dbReference type="PRINTS" id="PR00070">
    <property type="entry name" value="DHFR"/>
</dbReference>
<comment type="similarity">
    <text evidence="2 7 8">Belongs to the dihydrofolate reductase family.</text>
</comment>
<dbReference type="RefSeq" id="WP_076570141.1">
    <property type="nucleotide sequence ID" value="NZ_FNOS01000002.1"/>
</dbReference>
<name>A0A1H3E2L3_9BACI</name>
<comment type="caution">
    <text evidence="10">The sequence shown here is derived from an EMBL/GenBank/DDBJ whole genome shotgun (WGS) entry which is preliminary data.</text>
</comment>
<evidence type="ECO:0000256" key="1">
    <source>
        <dbReference type="ARBA" id="ARBA00004903"/>
    </source>
</evidence>
<reference evidence="10 11" key="1">
    <citation type="submission" date="2016-10" db="EMBL/GenBank/DDBJ databases">
        <authorList>
            <person name="Varghese N."/>
            <person name="Submissions S."/>
        </authorList>
    </citation>
    <scope>NUCLEOTIDE SEQUENCE [LARGE SCALE GENOMIC DNA]</scope>
    <source>
        <strain evidence="10 11">DSM 20748</strain>
    </source>
</reference>
<evidence type="ECO:0000256" key="8">
    <source>
        <dbReference type="RuleBase" id="RU004474"/>
    </source>
</evidence>
<evidence type="ECO:0000256" key="2">
    <source>
        <dbReference type="ARBA" id="ARBA00009539"/>
    </source>
</evidence>
<dbReference type="EC" id="1.5.1.3" evidence="3 7"/>
<evidence type="ECO:0000256" key="6">
    <source>
        <dbReference type="ARBA" id="ARBA00023002"/>
    </source>
</evidence>
<feature type="domain" description="DHFR" evidence="9">
    <location>
        <begin position="1"/>
        <end position="161"/>
    </location>
</feature>
<evidence type="ECO:0000313" key="10">
    <source>
        <dbReference type="EMBL" id="SDX72962.1"/>
    </source>
</evidence>
<dbReference type="InterPro" id="IPR012259">
    <property type="entry name" value="DHFR"/>
</dbReference>
<evidence type="ECO:0000256" key="7">
    <source>
        <dbReference type="PIRNR" id="PIRNR000194"/>
    </source>
</evidence>
<evidence type="ECO:0000256" key="4">
    <source>
        <dbReference type="ARBA" id="ARBA00022563"/>
    </source>
</evidence>
<dbReference type="Pfam" id="PF00186">
    <property type="entry name" value="DHFR_1"/>
    <property type="match status" value="1"/>
</dbReference>
<comment type="catalytic activity">
    <reaction evidence="7">
        <text>(6S)-5,6,7,8-tetrahydrofolate + NADP(+) = 7,8-dihydrofolate + NADPH + H(+)</text>
        <dbReference type="Rhea" id="RHEA:15009"/>
        <dbReference type="ChEBI" id="CHEBI:15378"/>
        <dbReference type="ChEBI" id="CHEBI:57451"/>
        <dbReference type="ChEBI" id="CHEBI:57453"/>
        <dbReference type="ChEBI" id="CHEBI:57783"/>
        <dbReference type="ChEBI" id="CHEBI:58349"/>
        <dbReference type="EC" id="1.5.1.3"/>
    </reaction>
</comment>
<dbReference type="PANTHER" id="PTHR48069:SF3">
    <property type="entry name" value="DIHYDROFOLATE REDUCTASE"/>
    <property type="match status" value="1"/>
</dbReference>
<comment type="function">
    <text evidence="7">Key enzyme in folate metabolism. Catalyzes an essential reaction for de novo glycine and purine synthesis, and for DNA precursor synthesis.</text>
</comment>